<name>A0A507F4E6_9FUNG</name>
<feature type="domain" description="Sm" evidence="7">
    <location>
        <begin position="1"/>
        <end position="80"/>
    </location>
</feature>
<dbReference type="InterPro" id="IPR047575">
    <property type="entry name" value="Sm"/>
</dbReference>
<dbReference type="PANTHER" id="PTHR13586">
    <property type="entry name" value="SCD6 PROTEIN-RELATED"/>
    <property type="match status" value="1"/>
</dbReference>
<reference evidence="8 9" key="1">
    <citation type="journal article" date="2019" name="Sci. Rep.">
        <title>Comparative genomics of chytrid fungi reveal insights into the obligate biotrophic and pathogenic lifestyle of Synchytrium endobioticum.</title>
        <authorList>
            <person name="van de Vossenberg B.T.L.H."/>
            <person name="Warris S."/>
            <person name="Nguyen H.D.T."/>
            <person name="van Gent-Pelzer M.P.E."/>
            <person name="Joly D.L."/>
            <person name="van de Geest H.C."/>
            <person name="Bonants P.J.M."/>
            <person name="Smith D.S."/>
            <person name="Levesque C.A."/>
            <person name="van der Lee T.A.J."/>
        </authorList>
    </citation>
    <scope>NUCLEOTIDE SEQUENCE [LARGE SCALE GENOMIC DNA]</scope>
    <source>
        <strain evidence="8 9">CBS 675.73</strain>
    </source>
</reference>
<dbReference type="SMART" id="SM01199">
    <property type="entry name" value="FDF"/>
    <property type="match status" value="1"/>
</dbReference>
<dbReference type="Gene3D" id="2.30.30.100">
    <property type="match status" value="1"/>
</dbReference>
<dbReference type="GO" id="GO:0000932">
    <property type="term" value="C:P-body"/>
    <property type="evidence" value="ECO:0007669"/>
    <property type="project" value="TreeGrafter"/>
</dbReference>
<feature type="domain" description="FFD box profile" evidence="5">
    <location>
        <begin position="260"/>
        <end position="276"/>
    </location>
</feature>
<protein>
    <recommendedName>
        <fullName evidence="10">DFDF domain-containing protein</fullName>
    </recommendedName>
</protein>
<dbReference type="Proteomes" id="UP000320333">
    <property type="component" value="Unassembled WGS sequence"/>
</dbReference>
<dbReference type="SUPFAM" id="SSF50182">
    <property type="entry name" value="Sm-like ribonucleoproteins"/>
    <property type="match status" value="1"/>
</dbReference>
<dbReference type="Pfam" id="PF09532">
    <property type="entry name" value="FDF"/>
    <property type="match status" value="1"/>
</dbReference>
<feature type="domain" description="TFG box profile" evidence="6">
    <location>
        <begin position="284"/>
        <end position="304"/>
    </location>
</feature>
<feature type="short sequence motif" description="FFD box" evidence="1">
    <location>
        <begin position="260"/>
        <end position="276"/>
    </location>
</feature>
<dbReference type="PROSITE" id="PS52002">
    <property type="entry name" value="SM"/>
    <property type="match status" value="1"/>
</dbReference>
<evidence type="ECO:0000259" key="7">
    <source>
        <dbReference type="PROSITE" id="PS52002"/>
    </source>
</evidence>
<feature type="compositionally biased region" description="Basic residues" evidence="3">
    <location>
        <begin position="310"/>
        <end position="321"/>
    </location>
</feature>
<dbReference type="OrthoDB" id="21539at2759"/>
<evidence type="ECO:0000256" key="3">
    <source>
        <dbReference type="SAM" id="MobiDB-lite"/>
    </source>
</evidence>
<dbReference type="GO" id="GO:0033962">
    <property type="term" value="P:P-body assembly"/>
    <property type="evidence" value="ECO:0007669"/>
    <property type="project" value="TreeGrafter"/>
</dbReference>
<evidence type="ECO:0000256" key="2">
    <source>
        <dbReference type="PROSITE-ProRule" id="PRU00869"/>
    </source>
</evidence>
<sequence>MEAFIGATISLISKSDIRYIGILHSINQVESTVALENVRSLGTEGRKLNSADEIAASAHVFEFIVFRGSDIKDLQVVVAPQPQPQSQVPNDPAILSAAPQKPLASEKSIPPVTKPSEQPKPAVKAPQTAVQNVQDSKADDFATTEDFSDQMGNLKVSDARKPSHSNSTQNQQENGQNSRNNSRGGHVNVNRGGRGGQRTNSQRNNANTFAVPSSDFDFESANAKFNKSEVVTIRPANGVNADAADGNLQNLPTTVDSNDSFYNKSSSFFDNISCEARDRAEGERRIVRGQEERKLNMETFGQASAGNRGRGNRGGRGRGGRGRGYYNNNSSNRGEGQPN</sequence>
<feature type="region of interest" description="Disordered" evidence="3">
    <location>
        <begin position="156"/>
        <end position="213"/>
    </location>
</feature>
<keyword evidence="9" id="KW-1185">Reference proteome</keyword>
<dbReference type="InterPro" id="IPR019050">
    <property type="entry name" value="FDF_dom"/>
</dbReference>
<evidence type="ECO:0000259" key="4">
    <source>
        <dbReference type="PROSITE" id="PS51512"/>
    </source>
</evidence>
<dbReference type="PROSITE" id="PS51513">
    <property type="entry name" value="FFD"/>
    <property type="match status" value="1"/>
</dbReference>
<evidence type="ECO:0008006" key="10">
    <source>
        <dbReference type="Google" id="ProtNLM"/>
    </source>
</evidence>
<evidence type="ECO:0000259" key="5">
    <source>
        <dbReference type="PROSITE" id="PS51513"/>
    </source>
</evidence>
<dbReference type="InterPro" id="IPR025609">
    <property type="entry name" value="Lsm14-like_N"/>
</dbReference>
<dbReference type="CDD" id="cd01736">
    <property type="entry name" value="LSm14_N"/>
    <property type="match status" value="1"/>
</dbReference>
<feature type="compositionally biased region" description="Basic and acidic residues" evidence="3">
    <location>
        <begin position="279"/>
        <end position="296"/>
    </location>
</feature>
<dbReference type="InterPro" id="IPR025761">
    <property type="entry name" value="FFD_box"/>
</dbReference>
<dbReference type="SMART" id="SM01271">
    <property type="entry name" value="LSM14"/>
    <property type="match status" value="1"/>
</dbReference>
<evidence type="ECO:0000259" key="6">
    <source>
        <dbReference type="PROSITE" id="PS51536"/>
    </source>
</evidence>
<feature type="region of interest" description="Disordered" evidence="3">
    <location>
        <begin position="99"/>
        <end position="137"/>
    </location>
</feature>
<evidence type="ECO:0000256" key="1">
    <source>
        <dbReference type="PROSITE-ProRule" id="PRU00846"/>
    </source>
</evidence>
<dbReference type="GO" id="GO:0003729">
    <property type="term" value="F:mRNA binding"/>
    <property type="evidence" value="ECO:0007669"/>
    <property type="project" value="TreeGrafter"/>
</dbReference>
<feature type="compositionally biased region" description="Low complexity" evidence="3">
    <location>
        <begin position="169"/>
        <end position="205"/>
    </location>
</feature>
<accession>A0A507F4E6</accession>
<feature type="domain" description="DFDF" evidence="4">
    <location>
        <begin position="204"/>
        <end position="240"/>
    </location>
</feature>
<evidence type="ECO:0000313" key="8">
    <source>
        <dbReference type="EMBL" id="TPX70467.1"/>
    </source>
</evidence>
<organism evidence="8 9">
    <name type="scientific">Chytriomyces confervae</name>
    <dbReference type="NCBI Taxonomy" id="246404"/>
    <lineage>
        <taxon>Eukaryota</taxon>
        <taxon>Fungi</taxon>
        <taxon>Fungi incertae sedis</taxon>
        <taxon>Chytridiomycota</taxon>
        <taxon>Chytridiomycota incertae sedis</taxon>
        <taxon>Chytridiomycetes</taxon>
        <taxon>Chytridiales</taxon>
        <taxon>Chytriomycetaceae</taxon>
        <taxon>Chytriomyces</taxon>
    </lineage>
</organism>
<dbReference type="STRING" id="246404.A0A507F4E6"/>
<dbReference type="EMBL" id="QEAP01000286">
    <property type="protein sequence ID" value="TPX70467.1"/>
    <property type="molecule type" value="Genomic_DNA"/>
</dbReference>
<evidence type="ECO:0000313" key="9">
    <source>
        <dbReference type="Proteomes" id="UP000320333"/>
    </source>
</evidence>
<dbReference type="PROSITE" id="PS51536">
    <property type="entry name" value="TFG"/>
    <property type="match status" value="1"/>
</dbReference>
<feature type="compositionally biased region" description="Low complexity" evidence="3">
    <location>
        <begin position="324"/>
        <end position="339"/>
    </location>
</feature>
<dbReference type="InterPro" id="IPR025768">
    <property type="entry name" value="TFG_box"/>
</dbReference>
<dbReference type="Pfam" id="PF12701">
    <property type="entry name" value="LSM14"/>
    <property type="match status" value="1"/>
</dbReference>
<comment type="caution">
    <text evidence="8">The sequence shown here is derived from an EMBL/GenBank/DDBJ whole genome shotgun (WGS) entry which is preliminary data.</text>
</comment>
<dbReference type="InterPro" id="IPR025762">
    <property type="entry name" value="DFDF"/>
</dbReference>
<feature type="short sequence motif" description="TFG box" evidence="2">
    <location>
        <begin position="284"/>
        <end position="304"/>
    </location>
</feature>
<dbReference type="PROSITE" id="PS51512">
    <property type="entry name" value="DFDF"/>
    <property type="match status" value="1"/>
</dbReference>
<feature type="region of interest" description="Disordered" evidence="3">
    <location>
        <begin position="279"/>
        <end position="339"/>
    </location>
</feature>
<proteinExistence type="predicted"/>
<dbReference type="AlphaFoldDB" id="A0A507F4E6"/>
<dbReference type="PANTHER" id="PTHR13586:SF0">
    <property type="entry name" value="TRAILER HITCH, ISOFORM H"/>
    <property type="match status" value="1"/>
</dbReference>
<dbReference type="GO" id="GO:0034063">
    <property type="term" value="P:stress granule assembly"/>
    <property type="evidence" value="ECO:0007669"/>
    <property type="project" value="TreeGrafter"/>
</dbReference>
<dbReference type="InterPro" id="IPR010920">
    <property type="entry name" value="LSM_dom_sf"/>
</dbReference>
<gene>
    <name evidence="8" type="ORF">CcCBS67573_g06551</name>
</gene>